<dbReference type="InParanoid" id="A0A152A4W7"/>
<dbReference type="AlphaFoldDB" id="A0A152A4W7"/>
<dbReference type="OrthoDB" id="22274at2759"/>
<evidence type="ECO:0000313" key="3">
    <source>
        <dbReference type="Proteomes" id="UP000076078"/>
    </source>
</evidence>
<organism evidence="2 3">
    <name type="scientific">Tieghemostelium lacteum</name>
    <name type="common">Slime mold</name>
    <name type="synonym">Dictyostelium lacteum</name>
    <dbReference type="NCBI Taxonomy" id="361077"/>
    <lineage>
        <taxon>Eukaryota</taxon>
        <taxon>Amoebozoa</taxon>
        <taxon>Evosea</taxon>
        <taxon>Eumycetozoa</taxon>
        <taxon>Dictyostelia</taxon>
        <taxon>Dictyosteliales</taxon>
        <taxon>Raperosteliaceae</taxon>
        <taxon>Tieghemostelium</taxon>
    </lineage>
</organism>
<protein>
    <submittedName>
        <fullName evidence="2">Uncharacterized protein</fullName>
    </submittedName>
</protein>
<comment type="caution">
    <text evidence="2">The sequence shown here is derived from an EMBL/GenBank/DDBJ whole genome shotgun (WGS) entry which is preliminary data.</text>
</comment>
<evidence type="ECO:0000256" key="1">
    <source>
        <dbReference type="SAM" id="MobiDB-lite"/>
    </source>
</evidence>
<feature type="compositionally biased region" description="Acidic residues" evidence="1">
    <location>
        <begin position="121"/>
        <end position="145"/>
    </location>
</feature>
<gene>
    <name evidence="2" type="ORF">DLAC_02224</name>
</gene>
<evidence type="ECO:0000313" key="2">
    <source>
        <dbReference type="EMBL" id="KYR01121.1"/>
    </source>
</evidence>
<accession>A0A152A4W7</accession>
<name>A0A152A4W7_TIELA</name>
<keyword evidence="3" id="KW-1185">Reference proteome</keyword>
<feature type="region of interest" description="Disordered" evidence="1">
    <location>
        <begin position="114"/>
        <end position="145"/>
    </location>
</feature>
<dbReference type="EMBL" id="LODT01000011">
    <property type="protein sequence ID" value="KYR01121.1"/>
    <property type="molecule type" value="Genomic_DNA"/>
</dbReference>
<proteinExistence type="predicted"/>
<reference evidence="2 3" key="1">
    <citation type="submission" date="2015-12" db="EMBL/GenBank/DDBJ databases">
        <title>Dictyostelia acquired genes for synthesis and detection of signals that induce cell-type specialization by lateral gene transfer from prokaryotes.</title>
        <authorList>
            <person name="Gloeckner G."/>
            <person name="Schaap P."/>
        </authorList>
    </citation>
    <scope>NUCLEOTIDE SEQUENCE [LARGE SCALE GENOMIC DNA]</scope>
    <source>
        <strain evidence="2 3">TK</strain>
    </source>
</reference>
<sequence>MCIHDKYHINECQTFNILYFQSIVSISDGYDLDIVRKCTKHCQKKMAKIVDITMKQYSKYCMNYFKDAKPGKKSSFLDYLYYCLDFEKGEIACHDEDFVKDVEKSCNVKMENGKLYHTDPVDSDDSDESMDSEEESETETESTDD</sequence>
<dbReference type="Proteomes" id="UP000076078">
    <property type="component" value="Unassembled WGS sequence"/>
</dbReference>
<dbReference type="FunCoup" id="A0A152A4W7">
    <property type="interactions" value="425"/>
</dbReference>